<gene>
    <name evidence="2" type="ORF">Bca52824_010269</name>
</gene>
<keyword evidence="3" id="KW-1185">Reference proteome</keyword>
<dbReference type="AlphaFoldDB" id="A0A8X7WCC3"/>
<dbReference type="Pfam" id="PF07734">
    <property type="entry name" value="FBA_1"/>
    <property type="match status" value="1"/>
</dbReference>
<proteinExistence type="predicted"/>
<evidence type="ECO:0000313" key="3">
    <source>
        <dbReference type="Proteomes" id="UP000886595"/>
    </source>
</evidence>
<dbReference type="OrthoDB" id="1108440at2759"/>
<dbReference type="EMBL" id="JAAMPC010000002">
    <property type="protein sequence ID" value="KAG2327541.1"/>
    <property type="molecule type" value="Genomic_DNA"/>
</dbReference>
<dbReference type="InterPro" id="IPR006527">
    <property type="entry name" value="F-box-assoc_dom_typ1"/>
</dbReference>
<feature type="domain" description="F-box associated beta-propeller type 1" evidence="1">
    <location>
        <begin position="22"/>
        <end position="87"/>
    </location>
</feature>
<evidence type="ECO:0000313" key="2">
    <source>
        <dbReference type="EMBL" id="KAG2327541.1"/>
    </source>
</evidence>
<protein>
    <recommendedName>
        <fullName evidence="1">F-box associated beta-propeller type 1 domain-containing protein</fullName>
    </recommendedName>
</protein>
<organism evidence="2 3">
    <name type="scientific">Brassica carinata</name>
    <name type="common">Ethiopian mustard</name>
    <name type="synonym">Abyssinian cabbage</name>
    <dbReference type="NCBI Taxonomy" id="52824"/>
    <lineage>
        <taxon>Eukaryota</taxon>
        <taxon>Viridiplantae</taxon>
        <taxon>Streptophyta</taxon>
        <taxon>Embryophyta</taxon>
        <taxon>Tracheophyta</taxon>
        <taxon>Spermatophyta</taxon>
        <taxon>Magnoliopsida</taxon>
        <taxon>eudicotyledons</taxon>
        <taxon>Gunneridae</taxon>
        <taxon>Pentapetalae</taxon>
        <taxon>rosids</taxon>
        <taxon>malvids</taxon>
        <taxon>Brassicales</taxon>
        <taxon>Brassicaceae</taxon>
        <taxon>Brassiceae</taxon>
        <taxon>Brassica</taxon>
    </lineage>
</organism>
<evidence type="ECO:0000259" key="1">
    <source>
        <dbReference type="Pfam" id="PF07734"/>
    </source>
</evidence>
<name>A0A8X7WCC3_BRACI</name>
<reference evidence="2 3" key="1">
    <citation type="submission" date="2020-02" db="EMBL/GenBank/DDBJ databases">
        <authorList>
            <person name="Ma Q."/>
            <person name="Huang Y."/>
            <person name="Song X."/>
            <person name="Pei D."/>
        </authorList>
    </citation>
    <scope>NUCLEOTIDE SEQUENCE [LARGE SCALE GENOMIC DNA]</scope>
    <source>
        <strain evidence="2">Sxm20200214</strain>
        <tissue evidence="2">Leaf</tissue>
    </source>
</reference>
<accession>A0A8X7WCC3</accession>
<comment type="caution">
    <text evidence="2">The sequence shown here is derived from an EMBL/GenBank/DDBJ whole genome shotgun (WGS) entry which is preliminary data.</text>
</comment>
<dbReference type="Proteomes" id="UP000886595">
    <property type="component" value="Unassembled WGS sequence"/>
</dbReference>
<sequence length="87" mass="10178">MEHFIQISVLCKAQAKQQFLGFMIRNINLCSLRCHLHEEEFSVKEISNQVEISEVFVCEGLLLCVTGDEDNFQQRLMVWNPYLGQTR</sequence>